<feature type="domain" description="MacB-like periplasmic core" evidence="8">
    <location>
        <begin position="133"/>
        <end position="352"/>
    </location>
</feature>
<feature type="transmembrane region" description="Helical" evidence="6">
    <location>
        <begin position="792"/>
        <end position="817"/>
    </location>
</feature>
<dbReference type="RefSeq" id="WP_157588621.1">
    <property type="nucleotide sequence ID" value="NZ_WPIN01000013.1"/>
</dbReference>
<evidence type="ECO:0000259" key="8">
    <source>
        <dbReference type="Pfam" id="PF12704"/>
    </source>
</evidence>
<feature type="transmembrane region" description="Helical" evidence="6">
    <location>
        <begin position="442"/>
        <end position="465"/>
    </location>
</feature>
<keyword evidence="4 6" id="KW-1133">Transmembrane helix</keyword>
<name>A0A7K1SJC7_9BACT</name>
<evidence type="ECO:0000256" key="2">
    <source>
        <dbReference type="ARBA" id="ARBA00022475"/>
    </source>
</evidence>
<evidence type="ECO:0000256" key="4">
    <source>
        <dbReference type="ARBA" id="ARBA00022989"/>
    </source>
</evidence>
<keyword evidence="3 6" id="KW-0812">Transmembrane</keyword>
<feature type="transmembrane region" description="Helical" evidence="6">
    <location>
        <begin position="134"/>
        <end position="154"/>
    </location>
</feature>
<dbReference type="InterPro" id="IPR050250">
    <property type="entry name" value="Macrolide_Exporter_MacB"/>
</dbReference>
<dbReference type="GO" id="GO:0005886">
    <property type="term" value="C:plasma membrane"/>
    <property type="evidence" value="ECO:0007669"/>
    <property type="project" value="UniProtKB-SubCell"/>
</dbReference>
<keyword evidence="5 6" id="KW-0472">Membrane</keyword>
<comment type="caution">
    <text evidence="9">The sequence shown here is derived from an EMBL/GenBank/DDBJ whole genome shotgun (WGS) entry which is preliminary data.</text>
</comment>
<sequence>MKPSGPSEDATRPAPPAWADRLLVWFCPLELREELLGDLHEQFDQQVEEFGQAKAQRLYVWEIIRFCRPYFLKRRVSDAFKPQAHPTNKPVVLGRQPAYQYTSSNYPTPAITDMLRNYLKIALRNLWRNRGLTSINLLGLSTGIACSLLILLFVRHELSYDRFHTDADRIYRVVKDFVNDDGSRLPDATTPPALAPALQREMPEVERVTRVFPNWGANYLIRYDDKQFYEEGLYRVDSSFFDVFTFPFVQGAPKEAFRQLNSIVLTETMAHKYFGAQNPMGKVLKVGNLGDLMVSGVLGDVPETSHFHFDFLISTRKIGGNIDTDWGFYNFYTYIKLKAGARIAELEPKIQALYKRNNREATNQFYTQALIDIHLTSNLKWELAPNSDRLYIYVFTVLGLFILLIAAINYVNLATAKSSLRAKEVGVRKVSGAVKSSLIQQFLIESIIICLLSAVVAVLFAQVFLPLVNELTQKHLQLLNTANVTLFGWILLTAMLIGTIAGLFPALYLSSFKPVIVLKGLKLKEKGILTIRKGLVVVQFTISIVLVAGALIISKQMRFIQSARLGLNKEQVLIIRDAGQMPNATRSALQQAIRQLSGVGKVATSDGIVGGQNWTNGMRAKGSDKEQLVNFLSVGYDFLDVMGMQIKEGRNFSAAFPADTLTNGAGKTLDQTIGSTILNERAVKELGVAKPLIGQKIVWGRDGDTTYYLNLVGVVKDFHFTSLRSEIKPFAFVNSPRRQLYFTVKLATDKVSTTLAQLENQWQTFVPDRPIQYSFLDETFAKLYMAERRFQAVFTILVGLGIFIACMGLFALSAFTAEQRTKEIGIRKVLGASVGSIVTLLAQDFLKLVLIAVLLASPLAWWTMSRWLQDFAYKITIEWWVFALAGLLAVGIALLTVSFQSIKAALVNPVKSLKAE</sequence>
<dbReference type="NCBIfam" id="NF038404">
    <property type="entry name" value="perm_prefix_2"/>
    <property type="match status" value="1"/>
</dbReference>
<feature type="transmembrane region" description="Helical" evidence="6">
    <location>
        <begin position="485"/>
        <end position="509"/>
    </location>
</feature>
<proteinExistence type="predicted"/>
<evidence type="ECO:0000313" key="10">
    <source>
        <dbReference type="Proteomes" id="UP000436006"/>
    </source>
</evidence>
<evidence type="ECO:0000259" key="7">
    <source>
        <dbReference type="Pfam" id="PF02687"/>
    </source>
</evidence>
<dbReference type="AlphaFoldDB" id="A0A7K1SJC7"/>
<evidence type="ECO:0000256" key="3">
    <source>
        <dbReference type="ARBA" id="ARBA00022692"/>
    </source>
</evidence>
<dbReference type="PANTHER" id="PTHR30572:SF18">
    <property type="entry name" value="ABC-TYPE MACROLIDE FAMILY EXPORT SYSTEM PERMEASE COMPONENT 2"/>
    <property type="match status" value="1"/>
</dbReference>
<feature type="transmembrane region" description="Helical" evidence="6">
    <location>
        <begin position="530"/>
        <end position="553"/>
    </location>
</feature>
<evidence type="ECO:0000256" key="5">
    <source>
        <dbReference type="ARBA" id="ARBA00023136"/>
    </source>
</evidence>
<dbReference type="GO" id="GO:0022857">
    <property type="term" value="F:transmembrane transporter activity"/>
    <property type="evidence" value="ECO:0007669"/>
    <property type="project" value="TreeGrafter"/>
</dbReference>
<dbReference type="Proteomes" id="UP000436006">
    <property type="component" value="Unassembled WGS sequence"/>
</dbReference>
<dbReference type="InterPro" id="IPR047699">
    <property type="entry name" value="Permease_put_prefix"/>
</dbReference>
<feature type="transmembrane region" description="Helical" evidence="6">
    <location>
        <begin position="877"/>
        <end position="897"/>
    </location>
</feature>
<dbReference type="InterPro" id="IPR003838">
    <property type="entry name" value="ABC3_permease_C"/>
</dbReference>
<gene>
    <name evidence="9" type="ORF">GO755_27990</name>
</gene>
<dbReference type="Pfam" id="PF12704">
    <property type="entry name" value="MacB_PCD"/>
    <property type="match status" value="1"/>
</dbReference>
<evidence type="ECO:0000256" key="6">
    <source>
        <dbReference type="SAM" id="Phobius"/>
    </source>
</evidence>
<accession>A0A7K1SJC7</accession>
<feature type="transmembrane region" description="Helical" evidence="6">
    <location>
        <begin position="829"/>
        <end position="857"/>
    </location>
</feature>
<keyword evidence="10" id="KW-1185">Reference proteome</keyword>
<evidence type="ECO:0000313" key="9">
    <source>
        <dbReference type="EMBL" id="MVM33910.1"/>
    </source>
</evidence>
<protein>
    <submittedName>
        <fullName evidence="9">FtsX-like permease family protein</fullName>
    </submittedName>
</protein>
<feature type="domain" description="ABC3 transporter permease C-terminal" evidence="7">
    <location>
        <begin position="397"/>
        <end position="512"/>
    </location>
</feature>
<dbReference type="Pfam" id="PF02687">
    <property type="entry name" value="FtsX"/>
    <property type="match status" value="2"/>
</dbReference>
<dbReference type="EMBL" id="WPIN01000013">
    <property type="protein sequence ID" value="MVM33910.1"/>
    <property type="molecule type" value="Genomic_DNA"/>
</dbReference>
<feature type="domain" description="ABC3 transporter permease C-terminal" evidence="7">
    <location>
        <begin position="796"/>
        <end position="905"/>
    </location>
</feature>
<evidence type="ECO:0000256" key="1">
    <source>
        <dbReference type="ARBA" id="ARBA00004651"/>
    </source>
</evidence>
<organism evidence="9 10">
    <name type="scientific">Spirosoma arboris</name>
    <dbReference type="NCBI Taxonomy" id="2682092"/>
    <lineage>
        <taxon>Bacteria</taxon>
        <taxon>Pseudomonadati</taxon>
        <taxon>Bacteroidota</taxon>
        <taxon>Cytophagia</taxon>
        <taxon>Cytophagales</taxon>
        <taxon>Cytophagaceae</taxon>
        <taxon>Spirosoma</taxon>
    </lineage>
</organism>
<feature type="transmembrane region" description="Helical" evidence="6">
    <location>
        <begin position="390"/>
        <end position="411"/>
    </location>
</feature>
<comment type="subcellular location">
    <subcellularLocation>
        <location evidence="1">Cell membrane</location>
        <topology evidence="1">Multi-pass membrane protein</topology>
    </subcellularLocation>
</comment>
<keyword evidence="2" id="KW-1003">Cell membrane</keyword>
<reference evidence="9 10" key="1">
    <citation type="submission" date="2019-12" db="EMBL/GenBank/DDBJ databases">
        <title>Spirosoma sp. HMF4905 genome sequencing and assembly.</title>
        <authorList>
            <person name="Kang H."/>
            <person name="Cha I."/>
            <person name="Kim H."/>
            <person name="Joh K."/>
        </authorList>
    </citation>
    <scope>NUCLEOTIDE SEQUENCE [LARGE SCALE GENOMIC DNA]</scope>
    <source>
        <strain evidence="9 10">HMF4905</strain>
    </source>
</reference>
<dbReference type="InterPro" id="IPR025857">
    <property type="entry name" value="MacB_PCD"/>
</dbReference>
<dbReference type="PANTHER" id="PTHR30572">
    <property type="entry name" value="MEMBRANE COMPONENT OF TRANSPORTER-RELATED"/>
    <property type="match status" value="1"/>
</dbReference>